<reference evidence="3 4" key="1">
    <citation type="journal article" date="2023" name="Arcadia Sci">
        <title>De novo assembly of a long-read Amblyomma americanum tick genome.</title>
        <authorList>
            <person name="Chou S."/>
            <person name="Poskanzer K.E."/>
            <person name="Rollins M."/>
            <person name="Thuy-Boun P.S."/>
        </authorList>
    </citation>
    <scope>NUCLEOTIDE SEQUENCE [LARGE SCALE GENOMIC DNA]</scope>
    <source>
        <strain evidence="3">F_SG_1</strain>
        <tissue evidence="3">Salivary glands</tissue>
    </source>
</reference>
<evidence type="ECO:0000256" key="2">
    <source>
        <dbReference type="SAM" id="MobiDB-lite"/>
    </source>
</evidence>
<gene>
    <name evidence="3" type="ORF">V5799_033082</name>
</gene>
<feature type="coiled-coil region" evidence="1">
    <location>
        <begin position="278"/>
        <end position="305"/>
    </location>
</feature>
<protein>
    <submittedName>
        <fullName evidence="3">Uncharacterized protein</fullName>
    </submittedName>
</protein>
<organism evidence="3 4">
    <name type="scientific">Amblyomma americanum</name>
    <name type="common">Lone star tick</name>
    <dbReference type="NCBI Taxonomy" id="6943"/>
    <lineage>
        <taxon>Eukaryota</taxon>
        <taxon>Metazoa</taxon>
        <taxon>Ecdysozoa</taxon>
        <taxon>Arthropoda</taxon>
        <taxon>Chelicerata</taxon>
        <taxon>Arachnida</taxon>
        <taxon>Acari</taxon>
        <taxon>Parasitiformes</taxon>
        <taxon>Ixodida</taxon>
        <taxon>Ixodoidea</taxon>
        <taxon>Ixodidae</taxon>
        <taxon>Amblyomminae</taxon>
        <taxon>Amblyomma</taxon>
    </lineage>
</organism>
<dbReference type="AlphaFoldDB" id="A0AAQ4DPB7"/>
<sequence>MVKYFPIPSPSTETRQLLNSMLGSTPNAQLVLGHPYNTVDLCGMLMEATFTVLLAAMLKRTATRDLDHREDIRNTWLYLRALDRYEESYDFDVPYSQLVQLSLSKLVYRRLPGIPEENKKAVVSTLCDSLHALIYDVYYRVVIPLDLTSLMNPFANIADEHYDEEDMHLEHDMSQPIQLKTLCDDDTPDDGGIVKEMRLSGNALKHVLLGGGTQLPTVPSSDTDTTIQPLAIPDTTSANASANGPPTPNDIDTSISGEGEAYKNFSSYSDYDTKKSAYTEARTKYESATNALKDAAKKLNDARTTIVDPYNLKANEYNNISKVLACINADNICKDILSVYSFSDVIFSLRKHIDSSIKAIKKRKNGKQGEDELLWTPTNDNVNGIAFRVAQTLSFATGVQVKDAVNSRYMRIRDTLSNEAFIDVSITQVQQFFNALLELNLGGNVVKEEFQLWNRVFVHEIGKENTLSTFAPTTVIVSHRTSWWEKHCMPGLRAFRRREARVTGVDASSSFVVSTLEMWGSNDTPDLLYFNPDEMLEYCVLNEWSTYSRNVLHFIQCEDSHMYPRCSPETELTLILRCVTNRNDAAFESLSSLVRTDVELYDSTPYWVRGALFPLFRAIAREGRDSVRIIDVYVEKSFTTKCDIVSTLCSKLIGVVRKVNASFQGCSVVLRNLDFTALPSVYYSQQKEEWVSTVSLRLAEHFRVTDYHQGMMYNANTTPFEEIMQKCYEICCRVLIKKYKMKPFDPAPSADNDAPLTPEGVKRLFVLAVTANAAAYSDGKYVVWFGSAFRLHPESVYRNLTSWMHARCPVVLEHYAEWNDFTRGILTDRSGKTLLQLADLFDETSYAVPFVHARNPTPSIFVCDAAIPLCVESETQMWQPRWNQASKNADVPTCACIVCIDPANCSSNEDDSCNLERRERVCSAEVAQTYAPPGVSLESLKS</sequence>
<name>A0AAQ4DPB7_AMBAM</name>
<evidence type="ECO:0000256" key="1">
    <source>
        <dbReference type="SAM" id="Coils"/>
    </source>
</evidence>
<evidence type="ECO:0000313" key="4">
    <source>
        <dbReference type="Proteomes" id="UP001321473"/>
    </source>
</evidence>
<feature type="region of interest" description="Disordered" evidence="2">
    <location>
        <begin position="234"/>
        <end position="256"/>
    </location>
</feature>
<proteinExistence type="predicted"/>
<evidence type="ECO:0000313" key="3">
    <source>
        <dbReference type="EMBL" id="KAK8764307.1"/>
    </source>
</evidence>
<accession>A0AAQ4DPB7</accession>
<dbReference type="EMBL" id="JARKHS020028401">
    <property type="protein sequence ID" value="KAK8764307.1"/>
    <property type="molecule type" value="Genomic_DNA"/>
</dbReference>
<keyword evidence="1" id="KW-0175">Coiled coil</keyword>
<dbReference type="Proteomes" id="UP001321473">
    <property type="component" value="Unassembled WGS sequence"/>
</dbReference>
<comment type="caution">
    <text evidence="3">The sequence shown here is derived from an EMBL/GenBank/DDBJ whole genome shotgun (WGS) entry which is preliminary data.</text>
</comment>
<keyword evidence="4" id="KW-1185">Reference proteome</keyword>